<dbReference type="InterPro" id="IPR036105">
    <property type="entry name" value="DiNase_FeMo-co_biosyn_sf"/>
</dbReference>
<dbReference type="RefSeq" id="WP_304544707.1">
    <property type="nucleotide sequence ID" value="NZ_JARPTC010000022.1"/>
</dbReference>
<dbReference type="Pfam" id="PF02579">
    <property type="entry name" value="Nitro_FeMo-Co"/>
    <property type="match status" value="1"/>
</dbReference>
<reference evidence="2" key="2">
    <citation type="submission" date="2023-03" db="EMBL/GenBank/DDBJ databases">
        <authorList>
            <person name="Zhang Z."/>
        </authorList>
    </citation>
    <scope>NUCLEOTIDE SEQUENCE</scope>
    <source>
        <strain evidence="2">DSA</strain>
    </source>
</reference>
<feature type="domain" description="Dinitrogenase iron-molybdenum cofactor biosynthesis" evidence="1">
    <location>
        <begin position="13"/>
        <end position="103"/>
    </location>
</feature>
<keyword evidence="3" id="KW-1185">Reference proteome</keyword>
<dbReference type="Gene3D" id="3.30.420.130">
    <property type="entry name" value="Dinitrogenase iron-molybdenum cofactor biosynthesis domain"/>
    <property type="match status" value="1"/>
</dbReference>
<evidence type="ECO:0000313" key="2">
    <source>
        <dbReference type="EMBL" id="MDO7788614.1"/>
    </source>
</evidence>
<dbReference type="Proteomes" id="UP001172911">
    <property type="component" value="Unassembled WGS sequence"/>
</dbReference>
<dbReference type="SUPFAM" id="SSF53146">
    <property type="entry name" value="Nitrogenase accessory factor-like"/>
    <property type="match status" value="1"/>
</dbReference>
<proteinExistence type="predicted"/>
<dbReference type="InterPro" id="IPR003731">
    <property type="entry name" value="Di-Nase_FeMo-co_biosynth"/>
</dbReference>
<dbReference type="CDD" id="cd00851">
    <property type="entry name" value="MTH1175"/>
    <property type="match status" value="1"/>
</dbReference>
<sequence length="119" mass="12483">MMIAISAFGKDQDNEVNPRLGRCEYFVLYDTGTGQYSAIENSGRLSPGAAGIATATLLNDQQVQVVITGNIGPNAFKGLEAAGIKVYTGASGKVKDVVERYQKGLLIEAAAPNVGPHGR</sequence>
<evidence type="ECO:0000313" key="3">
    <source>
        <dbReference type="Proteomes" id="UP001172911"/>
    </source>
</evidence>
<dbReference type="InterPro" id="IPR033913">
    <property type="entry name" value="MTH1175_dom"/>
</dbReference>
<dbReference type="AlphaFoldDB" id="A0AAW7ZFN7"/>
<accession>A0AAW7ZFN7</accession>
<dbReference type="PANTHER" id="PTHR42983">
    <property type="entry name" value="DINITROGENASE IRON-MOLYBDENUM COFACTOR PROTEIN-RELATED"/>
    <property type="match status" value="1"/>
</dbReference>
<organism evidence="2 3">
    <name type="scientific">Desulforamulus aquiferis</name>
    <dbReference type="NCBI Taxonomy" id="1397668"/>
    <lineage>
        <taxon>Bacteria</taxon>
        <taxon>Bacillati</taxon>
        <taxon>Bacillota</taxon>
        <taxon>Clostridia</taxon>
        <taxon>Eubacteriales</taxon>
        <taxon>Peptococcaceae</taxon>
        <taxon>Desulforamulus</taxon>
    </lineage>
</organism>
<dbReference type="EMBL" id="JARPTC010000022">
    <property type="protein sequence ID" value="MDO7788614.1"/>
    <property type="molecule type" value="Genomic_DNA"/>
</dbReference>
<gene>
    <name evidence="2" type="ORF">P6N53_15405</name>
</gene>
<comment type="caution">
    <text evidence="2">The sequence shown here is derived from an EMBL/GenBank/DDBJ whole genome shotgun (WGS) entry which is preliminary data.</text>
</comment>
<name>A0AAW7ZFN7_9FIRM</name>
<dbReference type="PANTHER" id="PTHR42983:SF1">
    <property type="entry name" value="IRON-MOLYBDENUM PROTEIN"/>
    <property type="match status" value="1"/>
</dbReference>
<protein>
    <submittedName>
        <fullName evidence="2">NifB/NifX family molybdenum-iron cluster-binding protein</fullName>
    </submittedName>
</protein>
<evidence type="ECO:0000259" key="1">
    <source>
        <dbReference type="Pfam" id="PF02579"/>
    </source>
</evidence>
<reference evidence="2" key="1">
    <citation type="journal article" date="2023" name="J. Hazard. Mater.">
        <title>Anaerobic biodegradation of pyrene and benzo[a]pyrene by a new sulfate-reducing Desulforamulus aquiferis strain DSA.</title>
        <authorList>
            <person name="Zhang Z."/>
            <person name="Sun J."/>
            <person name="Gong X."/>
            <person name="Wang C."/>
            <person name="Wang H."/>
        </authorList>
    </citation>
    <scope>NUCLEOTIDE SEQUENCE</scope>
    <source>
        <strain evidence="2">DSA</strain>
    </source>
</reference>